<evidence type="ECO:0000313" key="2">
    <source>
        <dbReference type="Proteomes" id="UP000299102"/>
    </source>
</evidence>
<dbReference type="AlphaFoldDB" id="A0A4C1ZBI4"/>
<name>A0A4C1ZBI4_EUMVA</name>
<dbReference type="Proteomes" id="UP000299102">
    <property type="component" value="Unassembled WGS sequence"/>
</dbReference>
<keyword evidence="2" id="KW-1185">Reference proteome</keyword>
<dbReference type="EMBL" id="BGZK01001694">
    <property type="protein sequence ID" value="GBP84702.1"/>
    <property type="molecule type" value="Genomic_DNA"/>
</dbReference>
<reference evidence="1 2" key="1">
    <citation type="journal article" date="2019" name="Commun. Biol.">
        <title>The bagworm genome reveals a unique fibroin gene that provides high tensile strength.</title>
        <authorList>
            <person name="Kono N."/>
            <person name="Nakamura H."/>
            <person name="Ohtoshi R."/>
            <person name="Tomita M."/>
            <person name="Numata K."/>
            <person name="Arakawa K."/>
        </authorList>
    </citation>
    <scope>NUCLEOTIDE SEQUENCE [LARGE SCALE GENOMIC DNA]</scope>
</reference>
<proteinExistence type="predicted"/>
<accession>A0A4C1ZBI4</accession>
<organism evidence="1 2">
    <name type="scientific">Eumeta variegata</name>
    <name type="common">Bagworm moth</name>
    <name type="synonym">Eumeta japonica</name>
    <dbReference type="NCBI Taxonomy" id="151549"/>
    <lineage>
        <taxon>Eukaryota</taxon>
        <taxon>Metazoa</taxon>
        <taxon>Ecdysozoa</taxon>
        <taxon>Arthropoda</taxon>
        <taxon>Hexapoda</taxon>
        <taxon>Insecta</taxon>
        <taxon>Pterygota</taxon>
        <taxon>Neoptera</taxon>
        <taxon>Endopterygota</taxon>
        <taxon>Lepidoptera</taxon>
        <taxon>Glossata</taxon>
        <taxon>Ditrysia</taxon>
        <taxon>Tineoidea</taxon>
        <taxon>Psychidae</taxon>
        <taxon>Oiketicinae</taxon>
        <taxon>Eumeta</taxon>
    </lineage>
</organism>
<comment type="caution">
    <text evidence="1">The sequence shown here is derived from an EMBL/GenBank/DDBJ whole genome shotgun (WGS) entry which is preliminary data.</text>
</comment>
<sequence>MDTASHLNVIARSGLVPIGRGRGAGASVGTPGPRNAVKAAAIASGVAARPPPPRRLTRTVYLPRYRLSEQTSLISFSDPAAARHDAAAAGLGGQRRASVAIQLQNTNTSSSLSHWKK</sequence>
<gene>
    <name evidence="1" type="ORF">EVAR_32328_1</name>
</gene>
<evidence type="ECO:0000313" key="1">
    <source>
        <dbReference type="EMBL" id="GBP84702.1"/>
    </source>
</evidence>
<protein>
    <submittedName>
        <fullName evidence="1">Uncharacterized protein</fullName>
    </submittedName>
</protein>